<organism evidence="2 3">
    <name type="scientific">Granulicella cerasi</name>
    <dbReference type="NCBI Taxonomy" id="741063"/>
    <lineage>
        <taxon>Bacteria</taxon>
        <taxon>Pseudomonadati</taxon>
        <taxon>Acidobacteriota</taxon>
        <taxon>Terriglobia</taxon>
        <taxon>Terriglobales</taxon>
        <taxon>Acidobacteriaceae</taxon>
        <taxon>Granulicella</taxon>
    </lineage>
</organism>
<feature type="domain" description="ORC1/DEAH AAA+ ATPase" evidence="1">
    <location>
        <begin position="119"/>
        <end position="236"/>
    </location>
</feature>
<gene>
    <name evidence="2" type="ORF">ACFQBQ_07710</name>
</gene>
<proteinExistence type="predicted"/>
<comment type="caution">
    <text evidence="2">The sequence shown here is derived from an EMBL/GenBank/DDBJ whole genome shotgun (WGS) entry which is preliminary data.</text>
</comment>
<evidence type="ECO:0000313" key="2">
    <source>
        <dbReference type="EMBL" id="MFC6645473.1"/>
    </source>
</evidence>
<dbReference type="InterPro" id="IPR052026">
    <property type="entry name" value="ExeA_AAA_ATPase_DNA-bind"/>
</dbReference>
<dbReference type="SUPFAM" id="SSF52540">
    <property type="entry name" value="P-loop containing nucleoside triphosphate hydrolases"/>
    <property type="match status" value="1"/>
</dbReference>
<evidence type="ECO:0000259" key="1">
    <source>
        <dbReference type="Pfam" id="PF13401"/>
    </source>
</evidence>
<dbReference type="Pfam" id="PF13401">
    <property type="entry name" value="AAA_22"/>
    <property type="match status" value="1"/>
</dbReference>
<dbReference type="Proteomes" id="UP001596391">
    <property type="component" value="Unassembled WGS sequence"/>
</dbReference>
<reference evidence="3" key="1">
    <citation type="journal article" date="2019" name="Int. J. Syst. Evol. Microbiol.">
        <title>The Global Catalogue of Microorganisms (GCM) 10K type strain sequencing project: providing services to taxonomists for standard genome sequencing and annotation.</title>
        <authorList>
            <consortium name="The Broad Institute Genomics Platform"/>
            <consortium name="The Broad Institute Genome Sequencing Center for Infectious Disease"/>
            <person name="Wu L."/>
            <person name="Ma J."/>
        </authorList>
    </citation>
    <scope>NUCLEOTIDE SEQUENCE [LARGE SCALE GENOMIC DNA]</scope>
    <source>
        <strain evidence="3">CGMCC 1.16026</strain>
    </source>
</reference>
<protein>
    <submittedName>
        <fullName evidence="2">AAA family ATPase</fullName>
    </submittedName>
</protein>
<dbReference type="PANTHER" id="PTHR35894">
    <property type="entry name" value="GENERAL SECRETION PATHWAY PROTEIN A-RELATED"/>
    <property type="match status" value="1"/>
</dbReference>
<dbReference type="InterPro" id="IPR001387">
    <property type="entry name" value="Cro/C1-type_HTH"/>
</dbReference>
<dbReference type="Gene3D" id="3.40.50.300">
    <property type="entry name" value="P-loop containing nucleotide triphosphate hydrolases"/>
    <property type="match status" value="1"/>
</dbReference>
<dbReference type="InterPro" id="IPR049945">
    <property type="entry name" value="AAA_22"/>
</dbReference>
<accession>A0ABW1ZBA1</accession>
<evidence type="ECO:0000313" key="3">
    <source>
        <dbReference type="Proteomes" id="UP001596391"/>
    </source>
</evidence>
<dbReference type="RefSeq" id="WP_263371842.1">
    <property type="nucleotide sequence ID" value="NZ_JAGSYD010000003.1"/>
</dbReference>
<keyword evidence="3" id="KW-1185">Reference proteome</keyword>
<name>A0ABW1ZBA1_9BACT</name>
<dbReference type="EMBL" id="JBHSWI010000001">
    <property type="protein sequence ID" value="MFC6645473.1"/>
    <property type="molecule type" value="Genomic_DNA"/>
</dbReference>
<dbReference type="PANTHER" id="PTHR35894:SF5">
    <property type="entry name" value="MU-LIKE PROPHAGE FLUMU DNA TRANSPOSITION PROTEIN B"/>
    <property type="match status" value="1"/>
</dbReference>
<sequence>MPLTAARRAQLDKLTLPDDAQMQARTRRFMLHSGLTIEELADCIGYARSSLGLFLQGRYGLHHEGKRENTKEMRARLKEFMDLHELQAESRLDSHRHYETSSVTDVRRATLNALNRGTAYIVDGPPGTQKTHALLHVGGEIKEQDLGRFVYVYARINHSPQSFLMECCCAAGIPNRGTIDQLLRKLRFFLAGKRTVFVVDEAQHLDNAGLEVLRQLLDLPPYFGVVLAGSHDLTQRVSHWQMEQWRSRVRKTIFLNGPSREEARAILRGELGQHIPDAVCDQTIASCTSAGVRTVRKGNKAVEQPYEFISARDLFFSIEHAQDTLATPKGAAKCA</sequence>
<dbReference type="InterPro" id="IPR027417">
    <property type="entry name" value="P-loop_NTPase"/>
</dbReference>
<dbReference type="CDD" id="cd00093">
    <property type="entry name" value="HTH_XRE"/>
    <property type="match status" value="1"/>
</dbReference>